<keyword evidence="1" id="KW-1133">Transmembrane helix</keyword>
<comment type="caution">
    <text evidence="2">The sequence shown here is derived from an EMBL/GenBank/DDBJ whole genome shotgun (WGS) entry which is preliminary data.</text>
</comment>
<organism evidence="2 3">
    <name type="scientific">Flavihumibacter stibioxidans</name>
    <dbReference type="NCBI Taxonomy" id="1834163"/>
    <lineage>
        <taxon>Bacteria</taxon>
        <taxon>Pseudomonadati</taxon>
        <taxon>Bacteroidota</taxon>
        <taxon>Chitinophagia</taxon>
        <taxon>Chitinophagales</taxon>
        <taxon>Chitinophagaceae</taxon>
        <taxon>Flavihumibacter</taxon>
    </lineage>
</organism>
<dbReference type="Pfam" id="PF05573">
    <property type="entry name" value="NosL"/>
    <property type="match status" value="1"/>
</dbReference>
<dbReference type="Proteomes" id="UP000765802">
    <property type="component" value="Unassembled WGS sequence"/>
</dbReference>
<feature type="transmembrane region" description="Helical" evidence="1">
    <location>
        <begin position="105"/>
        <end position="126"/>
    </location>
</feature>
<feature type="transmembrane region" description="Helical" evidence="1">
    <location>
        <begin position="80"/>
        <end position="98"/>
    </location>
</feature>
<keyword evidence="1" id="KW-0812">Transmembrane</keyword>
<evidence type="ECO:0000313" key="2">
    <source>
        <dbReference type="EMBL" id="MBC6492496.1"/>
    </source>
</evidence>
<feature type="transmembrane region" description="Helical" evidence="1">
    <location>
        <begin position="12"/>
        <end position="29"/>
    </location>
</feature>
<evidence type="ECO:0008006" key="4">
    <source>
        <dbReference type="Google" id="ProtNLM"/>
    </source>
</evidence>
<protein>
    <recommendedName>
        <fullName evidence="4">Copper chaperone NosL</fullName>
    </recommendedName>
</protein>
<name>A0ABR7MBU2_9BACT</name>
<proteinExistence type="predicted"/>
<keyword evidence="3" id="KW-1185">Reference proteome</keyword>
<evidence type="ECO:0000313" key="3">
    <source>
        <dbReference type="Proteomes" id="UP000765802"/>
    </source>
</evidence>
<reference evidence="2 3" key="1">
    <citation type="submission" date="2016-07" db="EMBL/GenBank/DDBJ databases">
        <title>Genome analysis of Flavihumibacter stibioxidans YS-17.</title>
        <authorList>
            <person name="Shi K."/>
            <person name="Han Y."/>
            <person name="Wang G."/>
        </authorList>
    </citation>
    <scope>NUCLEOTIDE SEQUENCE [LARGE SCALE GENOMIC DNA]</scope>
    <source>
        <strain evidence="2 3">YS-17</strain>
    </source>
</reference>
<sequence length="337" mass="37514">MNHKLRPVTRIISLVAAIAIATVIFLPIWKIDLAAPQYPEGLYMQIYANKLGGDVDIINGLNHYIGMNHIDEKDFVEFQVMPGLIIGLAVFGLLTAIINRKWFFFAWFGFILAFGIVAMMDFYRWLYNYGHNLDPAAAIKVPGQSYQPPLLGYKQLLNFGAYSMPDSGGWIFFGAGLLLLAFVWIEIKDIRKKHVNLPALGLLLFSSLLLTSCKTGPEEIPYGKAPCDHCKMTIMDKRFGAELITAKGKIFYFDELTCLNKFKSSKGLNTADIAGMYVSDFNGSGQLLAVEKAFFARGESIHGPMGGSIAAFPDAGSRDQFIKDKDLEPVDWKSINQ</sequence>
<dbReference type="EMBL" id="MBUA01000028">
    <property type="protein sequence ID" value="MBC6492496.1"/>
    <property type="molecule type" value="Genomic_DNA"/>
</dbReference>
<gene>
    <name evidence="2" type="ORF">BC349_15655</name>
</gene>
<dbReference type="SUPFAM" id="SSF160387">
    <property type="entry name" value="NosL/MerB-like"/>
    <property type="match status" value="1"/>
</dbReference>
<evidence type="ECO:0000256" key="1">
    <source>
        <dbReference type="SAM" id="Phobius"/>
    </source>
</evidence>
<accession>A0ABR7MBU2</accession>
<keyword evidence="1" id="KW-0472">Membrane</keyword>
<dbReference type="InterPro" id="IPR008719">
    <property type="entry name" value="N2O_reductase_NosL"/>
</dbReference>
<dbReference type="RefSeq" id="WP_187257819.1">
    <property type="nucleotide sequence ID" value="NZ_JBHULF010000020.1"/>
</dbReference>
<feature type="transmembrane region" description="Helical" evidence="1">
    <location>
        <begin position="167"/>
        <end position="187"/>
    </location>
</feature>